<dbReference type="EMBL" id="JAPQFL010000001">
    <property type="protein sequence ID" value="MDD9327176.1"/>
    <property type="molecule type" value="Genomic_DNA"/>
</dbReference>
<name>A0A9X4ICZ7_9NEIS</name>
<feature type="transmembrane region" description="Helical" evidence="1">
    <location>
        <begin position="7"/>
        <end position="28"/>
    </location>
</feature>
<protein>
    <submittedName>
        <fullName evidence="2">Uncharacterized protein</fullName>
    </submittedName>
</protein>
<evidence type="ECO:0000313" key="4">
    <source>
        <dbReference type="Proteomes" id="UP001149607"/>
    </source>
</evidence>
<evidence type="ECO:0000313" key="2">
    <source>
        <dbReference type="EMBL" id="MDD9327176.1"/>
    </source>
</evidence>
<keyword evidence="1" id="KW-1133">Transmembrane helix</keyword>
<accession>A0A9X4ICZ7</accession>
<proteinExistence type="predicted"/>
<keyword evidence="1" id="KW-0472">Membrane</keyword>
<gene>
    <name evidence="2" type="ORF">ORY91_000557</name>
    <name evidence="3" type="ORF">V9W64_02155</name>
</gene>
<reference evidence="2" key="1">
    <citation type="submission" date="2022-10" db="EMBL/GenBank/DDBJ databases">
        <authorList>
            <person name="Boutroux M."/>
        </authorList>
    </citation>
    <scope>NUCLEOTIDE SEQUENCE</scope>
    <source>
        <strain evidence="2">51.81</strain>
    </source>
</reference>
<keyword evidence="4" id="KW-1185">Reference proteome</keyword>
<dbReference type="AlphaFoldDB" id="A0A9X4ICZ7"/>
<dbReference type="EMBL" id="CP146598">
    <property type="protein sequence ID" value="WWY03569.1"/>
    <property type="molecule type" value="Genomic_DNA"/>
</dbReference>
<sequence length="90" mass="10078">MNRHLPHWAAVLLIPAATIAYFLLFPVGRGSTGYLIRGIILACEAAFLFKLVLFTAIGHHLRGEQAQKRQSLWLLLPLIALSGYTVAYFR</sequence>
<evidence type="ECO:0000313" key="3">
    <source>
        <dbReference type="EMBL" id="WWY03569.1"/>
    </source>
</evidence>
<evidence type="ECO:0000256" key="1">
    <source>
        <dbReference type="SAM" id="Phobius"/>
    </source>
</evidence>
<feature type="transmembrane region" description="Helical" evidence="1">
    <location>
        <begin position="71"/>
        <end position="89"/>
    </location>
</feature>
<reference evidence="3" key="2">
    <citation type="submission" date="2024-02" db="EMBL/GenBank/DDBJ databases">
        <title>Neisseria leonii sp. nov.</title>
        <authorList>
            <person name="Boutroux M."/>
            <person name="Favre-Rochex S."/>
            <person name="Gorgette O."/>
            <person name="Touak G."/>
            <person name="Muhle E."/>
            <person name="Chesneau O."/>
            <person name="Clermont D."/>
            <person name="Rahi P."/>
        </authorList>
    </citation>
    <scope>NUCLEOTIDE SEQUENCE</scope>
    <source>
        <strain evidence="3">51.81</strain>
    </source>
</reference>
<dbReference type="Proteomes" id="UP001149607">
    <property type="component" value="Chromosome"/>
</dbReference>
<dbReference type="RefSeq" id="WP_274584443.1">
    <property type="nucleotide sequence ID" value="NZ_CP145811.1"/>
</dbReference>
<organism evidence="2">
    <name type="scientific">Neisseria leonii</name>
    <dbReference type="NCBI Taxonomy" id="2995413"/>
    <lineage>
        <taxon>Bacteria</taxon>
        <taxon>Pseudomonadati</taxon>
        <taxon>Pseudomonadota</taxon>
        <taxon>Betaproteobacteria</taxon>
        <taxon>Neisseriales</taxon>
        <taxon>Neisseriaceae</taxon>
        <taxon>Neisseria</taxon>
    </lineage>
</organism>
<feature type="transmembrane region" description="Helical" evidence="1">
    <location>
        <begin position="34"/>
        <end position="59"/>
    </location>
</feature>
<keyword evidence="1" id="KW-0812">Transmembrane</keyword>